<evidence type="ECO:0000313" key="5">
    <source>
        <dbReference type="Proteomes" id="UP000095287"/>
    </source>
</evidence>
<evidence type="ECO:0000259" key="4">
    <source>
        <dbReference type="Pfam" id="PF13696"/>
    </source>
</evidence>
<reference evidence="6" key="1">
    <citation type="submission" date="2016-11" db="UniProtKB">
        <authorList>
            <consortium name="WormBaseParasite"/>
        </authorList>
    </citation>
    <scope>IDENTIFICATION</scope>
</reference>
<evidence type="ECO:0000256" key="1">
    <source>
        <dbReference type="ARBA" id="ARBA00022723"/>
    </source>
</evidence>
<keyword evidence="2" id="KW-0863">Zinc-finger</keyword>
<accession>A0A1I7YGJ5</accession>
<dbReference type="Proteomes" id="UP000095287">
    <property type="component" value="Unplaced"/>
</dbReference>
<evidence type="ECO:0000256" key="2">
    <source>
        <dbReference type="ARBA" id="ARBA00022771"/>
    </source>
</evidence>
<sequence length="124" mass="14234">MSEEERLQVVLRQSEAIYAQAYLKPLPEKPRFFPNIVYRPNNVVPADYVCNICSKPGHWIQGCPLKKYKKANGILASELMPCASDDPLAMVTNDGRFVKRKVDQECFDREKAKKQDSAVRYPEN</sequence>
<dbReference type="InterPro" id="IPR036875">
    <property type="entry name" value="Znf_CCHC_sf"/>
</dbReference>
<dbReference type="GO" id="GO:0008270">
    <property type="term" value="F:zinc ion binding"/>
    <property type="evidence" value="ECO:0007669"/>
    <property type="project" value="UniProtKB-KW"/>
</dbReference>
<proteinExistence type="predicted"/>
<dbReference type="InterPro" id="IPR025829">
    <property type="entry name" value="Zn_knuckle_CX2CX3GHX4C"/>
</dbReference>
<keyword evidence="3" id="KW-0862">Zinc</keyword>
<dbReference type="AlphaFoldDB" id="A0A1I7YGJ5"/>
<dbReference type="GO" id="GO:0003676">
    <property type="term" value="F:nucleic acid binding"/>
    <property type="evidence" value="ECO:0007669"/>
    <property type="project" value="InterPro"/>
</dbReference>
<dbReference type="Pfam" id="PF13696">
    <property type="entry name" value="zf-CCHC_2"/>
    <property type="match status" value="1"/>
</dbReference>
<dbReference type="SUPFAM" id="SSF57756">
    <property type="entry name" value="Retrovirus zinc finger-like domains"/>
    <property type="match status" value="1"/>
</dbReference>
<protein>
    <submittedName>
        <fullName evidence="6">Zf-CCHC_2 domain-containing protein</fullName>
    </submittedName>
</protein>
<dbReference type="Gene3D" id="4.10.60.10">
    <property type="entry name" value="Zinc finger, CCHC-type"/>
    <property type="match status" value="1"/>
</dbReference>
<keyword evidence="5" id="KW-1185">Reference proteome</keyword>
<dbReference type="WBParaSite" id="L893_g16192.t1">
    <property type="protein sequence ID" value="L893_g16192.t1"/>
    <property type="gene ID" value="L893_g16192"/>
</dbReference>
<evidence type="ECO:0000256" key="3">
    <source>
        <dbReference type="ARBA" id="ARBA00022833"/>
    </source>
</evidence>
<name>A0A1I7YGJ5_9BILA</name>
<evidence type="ECO:0000313" key="6">
    <source>
        <dbReference type="WBParaSite" id="L893_g16192.t1"/>
    </source>
</evidence>
<organism evidence="5 6">
    <name type="scientific">Steinernema glaseri</name>
    <dbReference type="NCBI Taxonomy" id="37863"/>
    <lineage>
        <taxon>Eukaryota</taxon>
        <taxon>Metazoa</taxon>
        <taxon>Ecdysozoa</taxon>
        <taxon>Nematoda</taxon>
        <taxon>Chromadorea</taxon>
        <taxon>Rhabditida</taxon>
        <taxon>Tylenchina</taxon>
        <taxon>Panagrolaimomorpha</taxon>
        <taxon>Strongyloidoidea</taxon>
        <taxon>Steinernematidae</taxon>
        <taxon>Steinernema</taxon>
    </lineage>
</organism>
<feature type="domain" description="Zinc knuckle CX2CX3GHX4C" evidence="4">
    <location>
        <begin position="45"/>
        <end position="64"/>
    </location>
</feature>
<keyword evidence="1" id="KW-0479">Metal-binding</keyword>